<comment type="similarity">
    <text evidence="2 8">Belongs to the cytochrome P450 family.</text>
</comment>
<protein>
    <submittedName>
        <fullName evidence="10">Cytochrome P450</fullName>
    </submittedName>
</protein>
<name>A0AAV9HM42_9PEZI</name>
<keyword evidence="9" id="KW-0812">Transmembrane</keyword>
<evidence type="ECO:0000256" key="6">
    <source>
        <dbReference type="ARBA" id="ARBA00023033"/>
    </source>
</evidence>
<dbReference type="Gene3D" id="1.10.630.10">
    <property type="entry name" value="Cytochrome P450"/>
    <property type="match status" value="1"/>
</dbReference>
<gene>
    <name evidence="10" type="ORF">QBC42DRAFT_229429</name>
</gene>
<dbReference type="GO" id="GO:0020037">
    <property type="term" value="F:heme binding"/>
    <property type="evidence" value="ECO:0007669"/>
    <property type="project" value="InterPro"/>
</dbReference>
<keyword evidence="11" id="KW-1185">Reference proteome</keyword>
<keyword evidence="3 7" id="KW-0349">Heme</keyword>
<dbReference type="InterPro" id="IPR036396">
    <property type="entry name" value="Cyt_P450_sf"/>
</dbReference>
<dbReference type="GO" id="GO:0016705">
    <property type="term" value="F:oxidoreductase activity, acting on paired donors, with incorporation or reduction of molecular oxygen"/>
    <property type="evidence" value="ECO:0007669"/>
    <property type="project" value="InterPro"/>
</dbReference>
<keyword evidence="8" id="KW-0560">Oxidoreductase</keyword>
<dbReference type="PANTHER" id="PTHR24305">
    <property type="entry name" value="CYTOCHROME P450"/>
    <property type="match status" value="1"/>
</dbReference>
<dbReference type="PRINTS" id="PR00385">
    <property type="entry name" value="P450"/>
</dbReference>
<proteinExistence type="inferred from homology"/>
<keyword evidence="6 8" id="KW-0503">Monooxygenase</keyword>
<evidence type="ECO:0000256" key="8">
    <source>
        <dbReference type="RuleBase" id="RU000461"/>
    </source>
</evidence>
<dbReference type="GO" id="GO:0005506">
    <property type="term" value="F:iron ion binding"/>
    <property type="evidence" value="ECO:0007669"/>
    <property type="project" value="InterPro"/>
</dbReference>
<evidence type="ECO:0000313" key="11">
    <source>
        <dbReference type="Proteomes" id="UP001321749"/>
    </source>
</evidence>
<evidence type="ECO:0000256" key="4">
    <source>
        <dbReference type="ARBA" id="ARBA00022723"/>
    </source>
</evidence>
<feature type="binding site" description="axial binding residue" evidence="7">
    <location>
        <position position="485"/>
    </location>
    <ligand>
        <name>heme</name>
        <dbReference type="ChEBI" id="CHEBI:30413"/>
    </ligand>
    <ligandPart>
        <name>Fe</name>
        <dbReference type="ChEBI" id="CHEBI:18248"/>
    </ligandPart>
</feature>
<accession>A0AAV9HM42</accession>
<dbReference type="InterPro" id="IPR017972">
    <property type="entry name" value="Cyt_P450_CS"/>
</dbReference>
<dbReference type="PANTHER" id="PTHR24305:SF232">
    <property type="entry name" value="P450, PUTATIVE (EUROFUNG)-RELATED"/>
    <property type="match status" value="1"/>
</dbReference>
<dbReference type="PRINTS" id="PR00465">
    <property type="entry name" value="EP450IV"/>
</dbReference>
<dbReference type="CDD" id="cd11060">
    <property type="entry name" value="CYP57A1-like"/>
    <property type="match status" value="1"/>
</dbReference>
<evidence type="ECO:0000256" key="5">
    <source>
        <dbReference type="ARBA" id="ARBA00023004"/>
    </source>
</evidence>
<keyword evidence="9" id="KW-0472">Membrane</keyword>
<comment type="cofactor">
    <cofactor evidence="1 7">
        <name>heme</name>
        <dbReference type="ChEBI" id="CHEBI:30413"/>
    </cofactor>
</comment>
<sequence>MELGTIPWTSLSLFDSLLLFSGAVLFSTVAIALWCVVSYLLNTPLRRYPGPRLAALTNLWRFRCMRGGNYHKVTGELHKKYGPVVRVGPNVLDIDYPELLKTVFGISGEWRKTESVLASSSLVGGRVAYNLFSQMEPEIHARWKRPVAKFYSANGLTEFEGHIDKIIALLCEKLDERFPSGTGREKGGWSKGFDLGDWIRFYTWDSIGTLTFSQPLGYLASGADFDGTLSAAEKATDYFVTCYSFPILDRLMSKNPIPLFRKLGPPGFDPSAAVAAQRWAARAKGADKDVHSADLPDYLDKFLEAQRAHPDVIDDVVLFGYLMNNMIAGADTTAAALKSAIYHGLKDGKRVWTKLRGELARAGLSLGEGGVNVSYKAARAVPYLEAVIRESMRFHSPIGMGLERYVPEGGVTLPGEAGGYVPKGAVLAFNPAVLARNVDVYGQDADRFRPERWLRADGESQNEYEQRMLAMNNADFTFGGGSRICIGKHMALMQLYKLLASLVLVYDMELVDPEKEWRVIGSMFIRQEGLDVRIKRRL</sequence>
<organism evidence="10 11">
    <name type="scientific">Cladorrhinum samala</name>
    <dbReference type="NCBI Taxonomy" id="585594"/>
    <lineage>
        <taxon>Eukaryota</taxon>
        <taxon>Fungi</taxon>
        <taxon>Dikarya</taxon>
        <taxon>Ascomycota</taxon>
        <taxon>Pezizomycotina</taxon>
        <taxon>Sordariomycetes</taxon>
        <taxon>Sordariomycetidae</taxon>
        <taxon>Sordariales</taxon>
        <taxon>Podosporaceae</taxon>
        <taxon>Cladorrhinum</taxon>
    </lineage>
</organism>
<evidence type="ECO:0000256" key="9">
    <source>
        <dbReference type="SAM" id="Phobius"/>
    </source>
</evidence>
<evidence type="ECO:0000256" key="1">
    <source>
        <dbReference type="ARBA" id="ARBA00001971"/>
    </source>
</evidence>
<dbReference type="AlphaFoldDB" id="A0AAV9HM42"/>
<keyword evidence="9" id="KW-1133">Transmembrane helix</keyword>
<dbReference type="GO" id="GO:0004497">
    <property type="term" value="F:monooxygenase activity"/>
    <property type="evidence" value="ECO:0007669"/>
    <property type="project" value="UniProtKB-KW"/>
</dbReference>
<dbReference type="InterPro" id="IPR002403">
    <property type="entry name" value="Cyt_P450_E_grp-IV"/>
</dbReference>
<evidence type="ECO:0000313" key="10">
    <source>
        <dbReference type="EMBL" id="KAK4460477.1"/>
    </source>
</evidence>
<dbReference type="EMBL" id="MU865011">
    <property type="protein sequence ID" value="KAK4460477.1"/>
    <property type="molecule type" value="Genomic_DNA"/>
</dbReference>
<comment type="caution">
    <text evidence="10">The sequence shown here is derived from an EMBL/GenBank/DDBJ whole genome shotgun (WGS) entry which is preliminary data.</text>
</comment>
<feature type="transmembrane region" description="Helical" evidence="9">
    <location>
        <begin position="17"/>
        <end position="41"/>
    </location>
</feature>
<dbReference type="Proteomes" id="UP001321749">
    <property type="component" value="Unassembled WGS sequence"/>
</dbReference>
<dbReference type="InterPro" id="IPR001128">
    <property type="entry name" value="Cyt_P450"/>
</dbReference>
<evidence type="ECO:0000256" key="7">
    <source>
        <dbReference type="PIRSR" id="PIRSR602403-1"/>
    </source>
</evidence>
<dbReference type="Pfam" id="PF00067">
    <property type="entry name" value="p450"/>
    <property type="match status" value="1"/>
</dbReference>
<keyword evidence="5 7" id="KW-0408">Iron</keyword>
<reference evidence="10" key="2">
    <citation type="submission" date="2023-06" db="EMBL/GenBank/DDBJ databases">
        <authorList>
            <consortium name="Lawrence Berkeley National Laboratory"/>
            <person name="Mondo S.J."/>
            <person name="Hensen N."/>
            <person name="Bonometti L."/>
            <person name="Westerberg I."/>
            <person name="Brannstrom I.O."/>
            <person name="Guillou S."/>
            <person name="Cros-Aarteil S."/>
            <person name="Calhoun S."/>
            <person name="Haridas S."/>
            <person name="Kuo A."/>
            <person name="Pangilinan J."/>
            <person name="Riley R."/>
            <person name="Labutti K."/>
            <person name="Andreopoulos B."/>
            <person name="Lipzen A."/>
            <person name="Chen C."/>
            <person name="Yanf M."/>
            <person name="Daum C."/>
            <person name="Ng V."/>
            <person name="Clum A."/>
            <person name="Steindorff A."/>
            <person name="Ohm R."/>
            <person name="Martin F."/>
            <person name="Silar P."/>
            <person name="Natvig D."/>
            <person name="Lalanne C."/>
            <person name="Gautier V."/>
            <person name="Ament-Velasquez S.L."/>
            <person name="Kruys A."/>
            <person name="Hutchinson M.I."/>
            <person name="Powell A.J."/>
            <person name="Barry K."/>
            <person name="Miller A.N."/>
            <person name="Grigoriev I.V."/>
            <person name="Debuchy R."/>
            <person name="Gladieux P."/>
            <person name="Thoren M.H."/>
            <person name="Johannesson H."/>
        </authorList>
    </citation>
    <scope>NUCLEOTIDE SEQUENCE</scope>
    <source>
        <strain evidence="10">PSN324</strain>
    </source>
</reference>
<dbReference type="InterPro" id="IPR050121">
    <property type="entry name" value="Cytochrome_P450_monoxygenase"/>
</dbReference>
<evidence type="ECO:0000256" key="3">
    <source>
        <dbReference type="ARBA" id="ARBA00022617"/>
    </source>
</evidence>
<dbReference type="PROSITE" id="PS00086">
    <property type="entry name" value="CYTOCHROME_P450"/>
    <property type="match status" value="1"/>
</dbReference>
<dbReference type="SUPFAM" id="SSF48264">
    <property type="entry name" value="Cytochrome P450"/>
    <property type="match status" value="1"/>
</dbReference>
<evidence type="ECO:0000256" key="2">
    <source>
        <dbReference type="ARBA" id="ARBA00010617"/>
    </source>
</evidence>
<reference evidence="10" key="1">
    <citation type="journal article" date="2023" name="Mol. Phylogenet. Evol.">
        <title>Genome-scale phylogeny and comparative genomics of the fungal order Sordariales.</title>
        <authorList>
            <person name="Hensen N."/>
            <person name="Bonometti L."/>
            <person name="Westerberg I."/>
            <person name="Brannstrom I.O."/>
            <person name="Guillou S."/>
            <person name="Cros-Aarteil S."/>
            <person name="Calhoun S."/>
            <person name="Haridas S."/>
            <person name="Kuo A."/>
            <person name="Mondo S."/>
            <person name="Pangilinan J."/>
            <person name="Riley R."/>
            <person name="LaButti K."/>
            <person name="Andreopoulos B."/>
            <person name="Lipzen A."/>
            <person name="Chen C."/>
            <person name="Yan M."/>
            <person name="Daum C."/>
            <person name="Ng V."/>
            <person name="Clum A."/>
            <person name="Steindorff A."/>
            <person name="Ohm R.A."/>
            <person name="Martin F."/>
            <person name="Silar P."/>
            <person name="Natvig D.O."/>
            <person name="Lalanne C."/>
            <person name="Gautier V."/>
            <person name="Ament-Velasquez S.L."/>
            <person name="Kruys A."/>
            <person name="Hutchinson M.I."/>
            <person name="Powell A.J."/>
            <person name="Barry K."/>
            <person name="Miller A.N."/>
            <person name="Grigoriev I.V."/>
            <person name="Debuchy R."/>
            <person name="Gladieux P."/>
            <person name="Hiltunen Thoren M."/>
            <person name="Johannesson H."/>
        </authorList>
    </citation>
    <scope>NUCLEOTIDE SEQUENCE</scope>
    <source>
        <strain evidence="10">PSN324</strain>
    </source>
</reference>
<keyword evidence="4 7" id="KW-0479">Metal-binding</keyword>